<proteinExistence type="predicted"/>
<keyword evidence="2" id="KW-1185">Reference proteome</keyword>
<evidence type="ECO:0000313" key="1">
    <source>
        <dbReference type="EMBL" id="GAA4947681.1"/>
    </source>
</evidence>
<dbReference type="EMBL" id="BAABIK010000019">
    <property type="protein sequence ID" value="GAA4947681.1"/>
    <property type="molecule type" value="Genomic_DNA"/>
</dbReference>
<reference evidence="2" key="1">
    <citation type="journal article" date="2019" name="Int. J. Syst. Evol. Microbiol.">
        <title>The Global Catalogue of Microorganisms (GCM) 10K type strain sequencing project: providing services to taxonomists for standard genome sequencing and annotation.</title>
        <authorList>
            <consortium name="The Broad Institute Genomics Platform"/>
            <consortium name="The Broad Institute Genome Sequencing Center for Infectious Disease"/>
            <person name="Wu L."/>
            <person name="Ma J."/>
        </authorList>
    </citation>
    <scope>NUCLEOTIDE SEQUENCE [LARGE SCALE GENOMIC DNA]</scope>
    <source>
        <strain evidence="2">JCM 18123</strain>
    </source>
</reference>
<organism evidence="1 2">
    <name type="scientific">Streptomonospora halophila</name>
    <dbReference type="NCBI Taxonomy" id="427369"/>
    <lineage>
        <taxon>Bacteria</taxon>
        <taxon>Bacillati</taxon>
        <taxon>Actinomycetota</taxon>
        <taxon>Actinomycetes</taxon>
        <taxon>Streptosporangiales</taxon>
        <taxon>Nocardiopsidaceae</taxon>
        <taxon>Streptomonospora</taxon>
    </lineage>
</organism>
<evidence type="ECO:0000313" key="2">
    <source>
        <dbReference type="Proteomes" id="UP001499993"/>
    </source>
</evidence>
<gene>
    <name evidence="1" type="ORF">GCM10023224_34250</name>
</gene>
<name>A0ABP9GMW2_9ACTN</name>
<dbReference type="Proteomes" id="UP001499993">
    <property type="component" value="Unassembled WGS sequence"/>
</dbReference>
<comment type="caution">
    <text evidence="1">The sequence shown here is derived from an EMBL/GenBank/DDBJ whole genome shotgun (WGS) entry which is preliminary data.</text>
</comment>
<sequence length="178" mass="18530">MTAEAAAQEGFEAAGTVTGVTHRTDMARVLVRGVIPEADPVAGVLTLLAESGAGVDLVARTGPAEDETRVGLALPCADLDRVRPALAGLARDPRLAVEVHEDVGEVAVEGMGLLNRPHVTAGLLCALAGVPQYWLAISQTRTSAVVPRTEVGPALSRLREALPTLTDPNQTRSTTDVR</sequence>
<accession>A0ABP9GMW2</accession>
<protein>
    <recommendedName>
        <fullName evidence="3">ACT domain-containing protein</fullName>
    </recommendedName>
</protein>
<dbReference type="Gene3D" id="3.30.2130.10">
    <property type="entry name" value="VC0802-like"/>
    <property type="match status" value="1"/>
</dbReference>
<evidence type="ECO:0008006" key="3">
    <source>
        <dbReference type="Google" id="ProtNLM"/>
    </source>
</evidence>
<dbReference type="RefSeq" id="WP_345557394.1">
    <property type="nucleotide sequence ID" value="NZ_BAABIK010000019.1"/>
</dbReference>